<dbReference type="Proteomes" id="UP000236884">
    <property type="component" value="Chromosome"/>
</dbReference>
<reference evidence="3 4" key="1">
    <citation type="submission" date="2015-08" db="EMBL/GenBank/DDBJ databases">
        <title>Investigation of the bacterial diversity of lava forest soil.</title>
        <authorList>
            <person name="Lee J.S."/>
        </authorList>
    </citation>
    <scope>NUCLEOTIDE SEQUENCE [LARGE SCALE GENOMIC DNA]</scope>
    <source>
        <strain evidence="3 4">GJW-30</strain>
    </source>
</reference>
<dbReference type="RefSeq" id="WP_096356400.1">
    <property type="nucleotide sequence ID" value="NZ_AP014946.1"/>
</dbReference>
<feature type="compositionally biased region" description="Low complexity" evidence="1">
    <location>
        <begin position="118"/>
        <end position="154"/>
    </location>
</feature>
<organism evidence="3 4">
    <name type="scientific">Variibacter gotjawalensis</name>
    <dbReference type="NCBI Taxonomy" id="1333996"/>
    <lineage>
        <taxon>Bacteria</taxon>
        <taxon>Pseudomonadati</taxon>
        <taxon>Pseudomonadota</taxon>
        <taxon>Alphaproteobacteria</taxon>
        <taxon>Hyphomicrobiales</taxon>
        <taxon>Nitrobacteraceae</taxon>
        <taxon>Variibacter</taxon>
    </lineage>
</organism>
<dbReference type="AlphaFoldDB" id="A0A0S3PWK2"/>
<keyword evidence="2" id="KW-0732">Signal</keyword>
<evidence type="ECO:0000313" key="3">
    <source>
        <dbReference type="EMBL" id="BAT60310.1"/>
    </source>
</evidence>
<feature type="chain" id="PRO_5006615888" evidence="2">
    <location>
        <begin position="24"/>
        <end position="154"/>
    </location>
</feature>
<feature type="compositionally biased region" description="Low complexity" evidence="1">
    <location>
        <begin position="59"/>
        <end position="68"/>
    </location>
</feature>
<dbReference type="EMBL" id="AP014946">
    <property type="protein sequence ID" value="BAT60310.1"/>
    <property type="molecule type" value="Genomic_DNA"/>
</dbReference>
<evidence type="ECO:0000256" key="1">
    <source>
        <dbReference type="SAM" id="MobiDB-lite"/>
    </source>
</evidence>
<keyword evidence="4" id="KW-1185">Reference proteome</keyword>
<feature type="signal peptide" evidence="2">
    <location>
        <begin position="1"/>
        <end position="23"/>
    </location>
</feature>
<name>A0A0S3PWK2_9BRAD</name>
<proteinExistence type="predicted"/>
<evidence type="ECO:0000256" key="2">
    <source>
        <dbReference type="SAM" id="SignalP"/>
    </source>
</evidence>
<dbReference type="KEGG" id="vgo:GJW-30_1_02846"/>
<accession>A0A0S3PWK2</accession>
<gene>
    <name evidence="3" type="ORF">GJW-30_1_02846</name>
</gene>
<protein>
    <submittedName>
        <fullName evidence="3">Uncharacterized protein</fullName>
    </submittedName>
</protein>
<feature type="compositionally biased region" description="Low complexity" evidence="1">
    <location>
        <begin position="96"/>
        <end position="107"/>
    </location>
</feature>
<sequence>MKRSSHVALLVGGLSVAGVSAYAMMPVRQECKPVNPPAAAATPTPGAAVVIQDGKPVGAAPAAAPQQQNCRRTRWFNHTSTSSSGRSGGMYVPGWSSRGDNRSSSNSVGLAPSRQANRSSTSSRSTTSSSSRSTTTSRGGFGSTSSSVSRGSSS</sequence>
<evidence type="ECO:0000313" key="4">
    <source>
        <dbReference type="Proteomes" id="UP000236884"/>
    </source>
</evidence>
<feature type="region of interest" description="Disordered" evidence="1">
    <location>
        <begin position="57"/>
        <end position="154"/>
    </location>
</feature>